<keyword evidence="9" id="KW-1185">Reference proteome</keyword>
<feature type="domain" description="DUF3817" evidence="7">
    <location>
        <begin position="7"/>
        <end position="92"/>
    </location>
</feature>
<evidence type="ECO:0000256" key="5">
    <source>
        <dbReference type="ARBA" id="ARBA00023136"/>
    </source>
</evidence>
<dbReference type="AlphaFoldDB" id="A0A918S3W6"/>
<evidence type="ECO:0000259" key="7">
    <source>
        <dbReference type="Pfam" id="PF12823"/>
    </source>
</evidence>
<comment type="caution">
    <text evidence="8">The sequence shown here is derived from an EMBL/GenBank/DDBJ whole genome shotgun (WGS) entry which is preliminary data.</text>
</comment>
<keyword evidence="3 6" id="KW-0812">Transmembrane</keyword>
<evidence type="ECO:0000256" key="3">
    <source>
        <dbReference type="ARBA" id="ARBA00022692"/>
    </source>
</evidence>
<evidence type="ECO:0000256" key="1">
    <source>
        <dbReference type="ARBA" id="ARBA00004651"/>
    </source>
</evidence>
<name>A0A918S3W6_9HYPH</name>
<organism evidence="8 9">
    <name type="scientific">Devosia pacifica</name>
    <dbReference type="NCBI Taxonomy" id="1335967"/>
    <lineage>
        <taxon>Bacteria</taxon>
        <taxon>Pseudomonadati</taxon>
        <taxon>Pseudomonadota</taxon>
        <taxon>Alphaproteobacteria</taxon>
        <taxon>Hyphomicrobiales</taxon>
        <taxon>Devosiaceae</taxon>
        <taxon>Devosia</taxon>
    </lineage>
</organism>
<dbReference type="EMBL" id="BMZE01000002">
    <property type="protein sequence ID" value="GHA22563.1"/>
    <property type="molecule type" value="Genomic_DNA"/>
</dbReference>
<feature type="transmembrane region" description="Helical" evidence="6">
    <location>
        <begin position="39"/>
        <end position="60"/>
    </location>
</feature>
<dbReference type="Proteomes" id="UP000646579">
    <property type="component" value="Unassembled WGS sequence"/>
</dbReference>
<evidence type="ECO:0000256" key="2">
    <source>
        <dbReference type="ARBA" id="ARBA00022475"/>
    </source>
</evidence>
<evidence type="ECO:0000256" key="6">
    <source>
        <dbReference type="SAM" id="Phobius"/>
    </source>
</evidence>
<evidence type="ECO:0000313" key="8">
    <source>
        <dbReference type="EMBL" id="GHA22563.1"/>
    </source>
</evidence>
<reference evidence="8" key="2">
    <citation type="submission" date="2020-09" db="EMBL/GenBank/DDBJ databases">
        <authorList>
            <person name="Sun Q."/>
            <person name="Kim S."/>
        </authorList>
    </citation>
    <scope>NUCLEOTIDE SEQUENCE</scope>
    <source>
        <strain evidence="8">KCTC 32437</strain>
    </source>
</reference>
<evidence type="ECO:0000256" key="4">
    <source>
        <dbReference type="ARBA" id="ARBA00022989"/>
    </source>
</evidence>
<dbReference type="GO" id="GO:0005886">
    <property type="term" value="C:plasma membrane"/>
    <property type="evidence" value="ECO:0007669"/>
    <property type="project" value="UniProtKB-SubCell"/>
</dbReference>
<reference evidence="8" key="1">
    <citation type="journal article" date="2014" name="Int. J. Syst. Evol. Microbiol.">
        <title>Complete genome sequence of Corynebacterium casei LMG S-19264T (=DSM 44701T), isolated from a smear-ripened cheese.</title>
        <authorList>
            <consortium name="US DOE Joint Genome Institute (JGI-PGF)"/>
            <person name="Walter F."/>
            <person name="Albersmeier A."/>
            <person name="Kalinowski J."/>
            <person name="Ruckert C."/>
        </authorList>
    </citation>
    <scope>NUCLEOTIDE SEQUENCE</scope>
    <source>
        <strain evidence="8">KCTC 32437</strain>
    </source>
</reference>
<feature type="transmembrane region" description="Helical" evidence="6">
    <location>
        <begin position="6"/>
        <end position="27"/>
    </location>
</feature>
<comment type="subcellular location">
    <subcellularLocation>
        <location evidence="1">Cell membrane</location>
        <topology evidence="1">Multi-pass membrane protein</topology>
    </subcellularLocation>
</comment>
<dbReference type="PANTHER" id="PTHR40077:SF1">
    <property type="entry name" value="MEMBRANE PROTEIN"/>
    <property type="match status" value="1"/>
</dbReference>
<accession>A0A918S3W6</accession>
<keyword evidence="5 6" id="KW-0472">Membrane</keyword>
<proteinExistence type="predicted"/>
<gene>
    <name evidence="8" type="primary">ydzA</name>
    <name evidence="8" type="ORF">GCM10007989_17460</name>
</gene>
<dbReference type="PANTHER" id="PTHR40077">
    <property type="entry name" value="MEMBRANE PROTEIN-RELATED"/>
    <property type="match status" value="1"/>
</dbReference>
<evidence type="ECO:0000313" key="9">
    <source>
        <dbReference type="Proteomes" id="UP000646579"/>
    </source>
</evidence>
<sequence>MGWAMIGVFRTIGVVEGITTLALFLVAMPLKYAFAYPHLVPPVGMIHGIAFLTYIAAMLVCLPGRGLTAWEWLKTLFASFFPFGTFLNDPMLARKQRTVANAVADTSPTLSR</sequence>
<protein>
    <submittedName>
        <fullName evidence="8">Membrane protein</fullName>
    </submittedName>
</protein>
<keyword evidence="2" id="KW-1003">Cell membrane</keyword>
<dbReference type="InterPro" id="IPR023845">
    <property type="entry name" value="DUF3817_TM"/>
</dbReference>
<keyword evidence="4 6" id="KW-1133">Transmembrane helix</keyword>
<dbReference type="NCBIfam" id="TIGR03954">
    <property type="entry name" value="integ_memb_HG"/>
    <property type="match status" value="1"/>
</dbReference>
<dbReference type="Pfam" id="PF12823">
    <property type="entry name" value="DUF3817"/>
    <property type="match status" value="1"/>
</dbReference>